<keyword evidence="7 9" id="KW-0472">Membrane</keyword>
<feature type="compositionally biased region" description="Low complexity" evidence="8">
    <location>
        <begin position="700"/>
        <end position="735"/>
    </location>
</feature>
<evidence type="ECO:0000313" key="14">
    <source>
        <dbReference type="Proteomes" id="UP001620626"/>
    </source>
</evidence>
<reference evidence="13 14" key="1">
    <citation type="submission" date="2024-10" db="EMBL/GenBank/DDBJ databases">
        <authorList>
            <person name="Kim D."/>
        </authorList>
    </citation>
    <scope>NUCLEOTIDE SEQUENCE [LARGE SCALE GENOMIC DNA]</scope>
    <source>
        <strain evidence="13">BH-2024</strain>
    </source>
</reference>
<evidence type="ECO:0000256" key="9">
    <source>
        <dbReference type="SAM" id="Phobius"/>
    </source>
</evidence>
<protein>
    <recommendedName>
        <fullName evidence="15">Zinc transporter 1</fullName>
    </recommendedName>
</protein>
<comment type="caution">
    <text evidence="13">The sequence shown here is derived from an EMBL/GenBank/DDBJ whole genome shotgun (WGS) entry which is preliminary data.</text>
</comment>
<evidence type="ECO:0000313" key="13">
    <source>
        <dbReference type="EMBL" id="KAL3070640.1"/>
    </source>
</evidence>
<evidence type="ECO:0000256" key="1">
    <source>
        <dbReference type="ARBA" id="ARBA00004141"/>
    </source>
</evidence>
<evidence type="ECO:0000256" key="2">
    <source>
        <dbReference type="ARBA" id="ARBA00008873"/>
    </source>
</evidence>
<organism evidence="13 14">
    <name type="scientific">Heterodera trifolii</name>
    <dbReference type="NCBI Taxonomy" id="157864"/>
    <lineage>
        <taxon>Eukaryota</taxon>
        <taxon>Metazoa</taxon>
        <taxon>Ecdysozoa</taxon>
        <taxon>Nematoda</taxon>
        <taxon>Chromadorea</taxon>
        <taxon>Rhabditida</taxon>
        <taxon>Tylenchina</taxon>
        <taxon>Tylenchomorpha</taxon>
        <taxon>Tylenchoidea</taxon>
        <taxon>Heteroderidae</taxon>
        <taxon>Heteroderinae</taxon>
        <taxon>Heterodera</taxon>
    </lineage>
</organism>
<dbReference type="InterPro" id="IPR027470">
    <property type="entry name" value="Cation_efflux_CTD"/>
</dbReference>
<dbReference type="PANTHER" id="PTHR45820">
    <property type="entry name" value="FI23527P1"/>
    <property type="match status" value="1"/>
</dbReference>
<accession>A0ABD2HYR2</accession>
<evidence type="ECO:0000256" key="3">
    <source>
        <dbReference type="ARBA" id="ARBA00022448"/>
    </source>
</evidence>
<evidence type="ECO:0000259" key="11">
    <source>
        <dbReference type="Pfam" id="PF01545"/>
    </source>
</evidence>
<keyword evidence="5" id="KW-0862">Zinc</keyword>
<dbReference type="Pfam" id="PF00472">
    <property type="entry name" value="RF-1"/>
    <property type="match status" value="1"/>
</dbReference>
<dbReference type="GO" id="GO:0016020">
    <property type="term" value="C:membrane"/>
    <property type="evidence" value="ECO:0007669"/>
    <property type="project" value="UniProtKB-SubCell"/>
</dbReference>
<sequence length="735" mass="81996">MLPSQSFSIQLVPRLFSQFFNRHLCSSAHLLSKDPSNSRNSGRDHNFFEGLYFEGEIPRDRIKQKYTLSSGPGGSNVNSHPTKAEIRFTVDEADWIPRRVRERLVERYPRYMNNRGEFAFTSQKTRYQIQNMNDCFDRLHNMLLNCSEELVKEEHRTHVSPQHISLLEERKQRSEEFRLASKNSHSRKKQNRHLVFVHFSSVSNQQMSSGPDNPQIPCAMRRPSAEQQAAANRLQPKLSMSSVSSVGCCRRRMCYLSRGCRLLLMIFLTFAFFFIELVFGYISHSMALIADSFHMLSDVIALCIAFGCLKIAERRKSSKNTFGWVRAEVLGALVNGVFLLALCFTIFIESIQRLLNPEPIKNPLHVLVVGLIGFFINLIGMIMFRGHVGHTHAAHGVEDVRSEVLEVAAEAAATAAAAKADEPLFGAGKADGRSRHHRCCRDGTKRAQQRGGHNGADEEEEQNRAISMSDLEAVEESLMSRAPRHKHSKSQSAGHLNMHAVFLHVLSDAVGSVIVIATALVAWKVEGVEWLKLYMDPMLSIVLVCLMVCTTLPLVHETALILLQTTPSFVNIDSLQSKLLHIDGIVAVHEFHVWRLVGERIIATVHIRFRTLRHYVLAAEQIRSLFHDNHIHSTTIQPEFAEMDTSGSVSELECAFACLPNNCAKLENGDVTCCGKDKRTPPKKIVTSTSIAIEEEEQQGPTDATTGDGGTAFFTAGSGSSSSSSTDSAPEQSGS</sequence>
<evidence type="ECO:0000256" key="6">
    <source>
        <dbReference type="ARBA" id="ARBA00022989"/>
    </source>
</evidence>
<dbReference type="Gene3D" id="1.20.1510.10">
    <property type="entry name" value="Cation efflux protein transmembrane domain"/>
    <property type="match status" value="2"/>
</dbReference>
<name>A0ABD2HYR2_9BILA</name>
<dbReference type="SUPFAM" id="SSF110916">
    <property type="entry name" value="Peptidyl-tRNA hydrolase domain-like"/>
    <property type="match status" value="1"/>
</dbReference>
<dbReference type="AlphaFoldDB" id="A0ABD2HYR2"/>
<dbReference type="Proteomes" id="UP001620626">
    <property type="component" value="Unassembled WGS sequence"/>
</dbReference>
<dbReference type="Gene3D" id="3.30.160.20">
    <property type="match status" value="1"/>
</dbReference>
<feature type="domain" description="Cation efflux protein transmembrane" evidence="11">
    <location>
        <begin position="262"/>
        <end position="563"/>
    </location>
</feature>
<gene>
    <name evidence="13" type="ORF">niasHT_032430</name>
</gene>
<feature type="region of interest" description="Disordered" evidence="8">
    <location>
        <begin position="427"/>
        <end position="465"/>
    </location>
</feature>
<feature type="transmembrane region" description="Helical" evidence="9">
    <location>
        <begin position="260"/>
        <end position="282"/>
    </location>
</feature>
<feature type="transmembrane region" description="Helical" evidence="9">
    <location>
        <begin position="537"/>
        <end position="555"/>
    </location>
</feature>
<keyword evidence="3" id="KW-0813">Transport</keyword>
<dbReference type="PANTHER" id="PTHR45820:SF4">
    <property type="entry name" value="ZINC TRANSPORTER 63C, ISOFORM F"/>
    <property type="match status" value="1"/>
</dbReference>
<dbReference type="Pfam" id="PF16916">
    <property type="entry name" value="ZT_dimer"/>
    <property type="match status" value="1"/>
</dbReference>
<comment type="subcellular location">
    <subcellularLocation>
        <location evidence="1">Membrane</location>
        <topology evidence="1">Multi-pass membrane protein</topology>
    </subcellularLocation>
</comment>
<comment type="similarity">
    <text evidence="2">Belongs to the cation diffusion facilitator (CDF) transporter (TC 2.A.4) family. SLC30A subfamily.</text>
</comment>
<feature type="transmembrane region" description="Helical" evidence="9">
    <location>
        <begin position="501"/>
        <end position="525"/>
    </location>
</feature>
<dbReference type="InterPro" id="IPR000352">
    <property type="entry name" value="Pep_chain_release_fac_I"/>
</dbReference>
<dbReference type="InterPro" id="IPR058533">
    <property type="entry name" value="Cation_efflux_TM"/>
</dbReference>
<evidence type="ECO:0000259" key="10">
    <source>
        <dbReference type="Pfam" id="PF00472"/>
    </source>
</evidence>
<feature type="transmembrane region" description="Helical" evidence="9">
    <location>
        <begin position="329"/>
        <end position="352"/>
    </location>
</feature>
<feature type="region of interest" description="Disordered" evidence="8">
    <location>
        <begin position="689"/>
        <end position="735"/>
    </location>
</feature>
<evidence type="ECO:0000256" key="4">
    <source>
        <dbReference type="ARBA" id="ARBA00022692"/>
    </source>
</evidence>
<evidence type="ECO:0008006" key="15">
    <source>
        <dbReference type="Google" id="ProtNLM"/>
    </source>
</evidence>
<dbReference type="EMBL" id="JBICBT010001381">
    <property type="protein sequence ID" value="KAL3070640.1"/>
    <property type="molecule type" value="Genomic_DNA"/>
</dbReference>
<evidence type="ECO:0000256" key="8">
    <source>
        <dbReference type="SAM" id="MobiDB-lite"/>
    </source>
</evidence>
<proteinExistence type="inferred from homology"/>
<evidence type="ECO:0000259" key="12">
    <source>
        <dbReference type="Pfam" id="PF16916"/>
    </source>
</evidence>
<dbReference type="InterPro" id="IPR027469">
    <property type="entry name" value="Cation_efflux_TMD_sf"/>
</dbReference>
<feature type="transmembrane region" description="Helical" evidence="9">
    <location>
        <begin position="364"/>
        <end position="384"/>
    </location>
</feature>
<dbReference type="SUPFAM" id="SSF161111">
    <property type="entry name" value="Cation efflux protein transmembrane domain-like"/>
    <property type="match status" value="1"/>
</dbReference>
<keyword evidence="4 9" id="KW-0812">Transmembrane</keyword>
<feature type="domain" description="Prokaryotic-type class I peptide chain release factors" evidence="10">
    <location>
        <begin position="56"/>
        <end position="192"/>
    </location>
</feature>
<feature type="domain" description="Cation efflux protein cytoplasmic" evidence="12">
    <location>
        <begin position="570"/>
        <end position="639"/>
    </location>
</feature>
<evidence type="ECO:0000256" key="7">
    <source>
        <dbReference type="ARBA" id="ARBA00023136"/>
    </source>
</evidence>
<evidence type="ECO:0000256" key="5">
    <source>
        <dbReference type="ARBA" id="ARBA00022833"/>
    </source>
</evidence>
<keyword evidence="14" id="KW-1185">Reference proteome</keyword>
<dbReference type="Pfam" id="PF01545">
    <property type="entry name" value="Cation_efflux"/>
    <property type="match status" value="1"/>
</dbReference>
<feature type="transmembrane region" description="Helical" evidence="9">
    <location>
        <begin position="288"/>
        <end position="309"/>
    </location>
</feature>
<keyword evidence="6 9" id="KW-1133">Transmembrane helix</keyword>